<comment type="caution">
    <text evidence="2">The sequence shown here is derived from an EMBL/GenBank/DDBJ whole genome shotgun (WGS) entry which is preliminary data.</text>
</comment>
<proteinExistence type="predicted"/>
<reference evidence="2 3" key="1">
    <citation type="journal article" date="2013" name="Biodegradation">
        <title>Quantitative proteomic analysis of ibuprofen-degrading Patulibacter sp. strain I11.</title>
        <authorList>
            <person name="Almeida B."/>
            <person name="Kjeldal H."/>
            <person name="Lolas I."/>
            <person name="Knudsen A.D."/>
            <person name="Carvalho G."/>
            <person name="Nielsen K.L."/>
            <person name="Barreto Crespo M.T."/>
            <person name="Stensballe A."/>
            <person name="Nielsen J.L."/>
        </authorList>
    </citation>
    <scope>NUCLEOTIDE SEQUENCE [LARGE SCALE GENOMIC DNA]</scope>
    <source>
        <strain evidence="2 3">I11</strain>
    </source>
</reference>
<organism evidence="2 3">
    <name type="scientific">Patulibacter medicamentivorans</name>
    <dbReference type="NCBI Taxonomy" id="1097667"/>
    <lineage>
        <taxon>Bacteria</taxon>
        <taxon>Bacillati</taxon>
        <taxon>Actinomycetota</taxon>
        <taxon>Thermoleophilia</taxon>
        <taxon>Solirubrobacterales</taxon>
        <taxon>Patulibacteraceae</taxon>
        <taxon>Patulibacter</taxon>
    </lineage>
</organism>
<keyword evidence="3" id="KW-1185">Reference proteome</keyword>
<sequence length="43" mass="4417">MRLGLSRRIAEHAGARLLPVGVLTGEPLAGEPRGTRPAVGAGR</sequence>
<evidence type="ECO:0000313" key="3">
    <source>
        <dbReference type="Proteomes" id="UP000005143"/>
    </source>
</evidence>
<gene>
    <name evidence="2" type="ORF">PAI11_07400</name>
</gene>
<accession>H0E1S8</accession>
<evidence type="ECO:0000313" key="2">
    <source>
        <dbReference type="EMBL" id="EHN12379.1"/>
    </source>
</evidence>
<name>H0E1S8_9ACTN</name>
<feature type="region of interest" description="Disordered" evidence="1">
    <location>
        <begin position="24"/>
        <end position="43"/>
    </location>
</feature>
<evidence type="ECO:0000256" key="1">
    <source>
        <dbReference type="SAM" id="MobiDB-lite"/>
    </source>
</evidence>
<dbReference type="EMBL" id="AGUD01000030">
    <property type="protein sequence ID" value="EHN12379.1"/>
    <property type="molecule type" value="Genomic_DNA"/>
</dbReference>
<dbReference type="Proteomes" id="UP000005143">
    <property type="component" value="Unassembled WGS sequence"/>
</dbReference>
<protein>
    <submittedName>
        <fullName evidence="2">Uncharacterized protein</fullName>
    </submittedName>
</protein>
<dbReference type="AlphaFoldDB" id="H0E1S8"/>